<dbReference type="Gene3D" id="3.40.630.30">
    <property type="match status" value="1"/>
</dbReference>
<evidence type="ECO:0000313" key="3">
    <source>
        <dbReference type="EMBL" id="KAF2240939.1"/>
    </source>
</evidence>
<evidence type="ECO:0000256" key="1">
    <source>
        <dbReference type="SAM" id="MobiDB-lite"/>
    </source>
</evidence>
<dbReference type="Pfam" id="PF00583">
    <property type="entry name" value="Acetyltransf_1"/>
    <property type="match status" value="1"/>
</dbReference>
<keyword evidence="4" id="KW-1185">Reference proteome</keyword>
<reference evidence="3" key="1">
    <citation type="journal article" date="2020" name="Stud. Mycol.">
        <title>101 Dothideomycetes genomes: a test case for predicting lifestyles and emergence of pathogens.</title>
        <authorList>
            <person name="Haridas S."/>
            <person name="Albert R."/>
            <person name="Binder M."/>
            <person name="Bloem J."/>
            <person name="Labutti K."/>
            <person name="Salamov A."/>
            <person name="Andreopoulos B."/>
            <person name="Baker S."/>
            <person name="Barry K."/>
            <person name="Bills G."/>
            <person name="Bluhm B."/>
            <person name="Cannon C."/>
            <person name="Castanera R."/>
            <person name="Culley D."/>
            <person name="Daum C."/>
            <person name="Ezra D."/>
            <person name="Gonzalez J."/>
            <person name="Henrissat B."/>
            <person name="Kuo A."/>
            <person name="Liang C."/>
            <person name="Lipzen A."/>
            <person name="Lutzoni F."/>
            <person name="Magnuson J."/>
            <person name="Mondo S."/>
            <person name="Nolan M."/>
            <person name="Ohm R."/>
            <person name="Pangilinan J."/>
            <person name="Park H.-J."/>
            <person name="Ramirez L."/>
            <person name="Alfaro M."/>
            <person name="Sun H."/>
            <person name="Tritt A."/>
            <person name="Yoshinaga Y."/>
            <person name="Zwiers L.-H."/>
            <person name="Turgeon B."/>
            <person name="Goodwin S."/>
            <person name="Spatafora J."/>
            <person name="Crous P."/>
            <person name="Grigoriev I."/>
        </authorList>
    </citation>
    <scope>NUCLEOTIDE SEQUENCE</scope>
    <source>
        <strain evidence="3">CBS 122368</strain>
    </source>
</reference>
<feature type="compositionally biased region" description="Low complexity" evidence="1">
    <location>
        <begin position="23"/>
        <end position="33"/>
    </location>
</feature>
<dbReference type="RefSeq" id="XP_033675943.1">
    <property type="nucleotide sequence ID" value="XM_033830517.1"/>
</dbReference>
<dbReference type="InterPro" id="IPR016181">
    <property type="entry name" value="Acyl_CoA_acyltransferase"/>
</dbReference>
<accession>A0A6A6HSR4</accession>
<gene>
    <name evidence="3" type="ORF">BU26DRAFT_525491</name>
</gene>
<proteinExistence type="predicted"/>
<dbReference type="GeneID" id="54583847"/>
<dbReference type="AlphaFoldDB" id="A0A6A6HSR4"/>
<dbReference type="InterPro" id="IPR000182">
    <property type="entry name" value="GNAT_dom"/>
</dbReference>
<organism evidence="3 4">
    <name type="scientific">Trematosphaeria pertusa</name>
    <dbReference type="NCBI Taxonomy" id="390896"/>
    <lineage>
        <taxon>Eukaryota</taxon>
        <taxon>Fungi</taxon>
        <taxon>Dikarya</taxon>
        <taxon>Ascomycota</taxon>
        <taxon>Pezizomycotina</taxon>
        <taxon>Dothideomycetes</taxon>
        <taxon>Pleosporomycetidae</taxon>
        <taxon>Pleosporales</taxon>
        <taxon>Massarineae</taxon>
        <taxon>Trematosphaeriaceae</taxon>
        <taxon>Trematosphaeria</taxon>
    </lineage>
</organism>
<protein>
    <recommendedName>
        <fullName evidence="2">N-acetyltransferase domain-containing protein</fullName>
    </recommendedName>
</protein>
<dbReference type="GO" id="GO:0016747">
    <property type="term" value="F:acyltransferase activity, transferring groups other than amino-acyl groups"/>
    <property type="evidence" value="ECO:0007669"/>
    <property type="project" value="InterPro"/>
</dbReference>
<dbReference type="SUPFAM" id="SSF55729">
    <property type="entry name" value="Acyl-CoA N-acyltransferases (Nat)"/>
    <property type="match status" value="1"/>
</dbReference>
<dbReference type="CDD" id="cd04301">
    <property type="entry name" value="NAT_SF"/>
    <property type="match status" value="1"/>
</dbReference>
<feature type="domain" description="N-acetyltransferase" evidence="2">
    <location>
        <begin position="104"/>
        <end position="163"/>
    </location>
</feature>
<dbReference type="EMBL" id="ML987214">
    <property type="protein sequence ID" value="KAF2240939.1"/>
    <property type="molecule type" value="Genomic_DNA"/>
</dbReference>
<dbReference type="OrthoDB" id="2019666at2759"/>
<evidence type="ECO:0000259" key="2">
    <source>
        <dbReference type="Pfam" id="PF00583"/>
    </source>
</evidence>
<name>A0A6A6HSR4_9PLEO</name>
<sequence>MHLHTPSDLSQHDYTIPDPTPQSSLCSSHPDSSSSSSAITYRIIPGPLITHTHLDSCATNFSQHYGVWSMHAAREIGPWARKGNPVRMSAARLAQQSLPPGASNTLVCALTPQGELVGHCFASCWRHDGEGERRVWWIAQLLVVRGWRGNRVGTKMLQTLTQHYDIGIGTSHQQQQQKDVIGVLTTHPYTLCALLRVFARGIETLPSRADYSTNPTGDGHTPLPLEVCGPLMESSPVNYVRDAVPCPGTLSANTRFYVDHAEPDAALRSVVSGKNKLLRGGWEWPFGELGEGCEYLCVLEYARDEGGAVRPRILGGGGFFKGIFSRYCAVYFGRCWI</sequence>
<dbReference type="Proteomes" id="UP000800094">
    <property type="component" value="Unassembled WGS sequence"/>
</dbReference>
<feature type="region of interest" description="Disordered" evidence="1">
    <location>
        <begin position="1"/>
        <end position="33"/>
    </location>
</feature>
<evidence type="ECO:0000313" key="4">
    <source>
        <dbReference type="Proteomes" id="UP000800094"/>
    </source>
</evidence>